<reference evidence="3 4" key="1">
    <citation type="submission" date="2014-02" db="EMBL/GenBank/DDBJ databases">
        <title>Draft genome sequence of Lysinibacillus massiliensis CCUG 49529.</title>
        <authorList>
            <person name="Zhang F."/>
            <person name="Wang G."/>
            <person name="Zhang L."/>
        </authorList>
    </citation>
    <scope>NUCLEOTIDE SEQUENCE [LARGE SCALE GENOMIC DNA]</scope>
    <source>
        <strain evidence="3 4">CCUG 49529</strain>
    </source>
</reference>
<keyword evidence="4" id="KW-1185">Reference proteome</keyword>
<dbReference type="InterPro" id="IPR017525">
    <property type="entry name" value="SspI"/>
</dbReference>
<evidence type="ECO:0000256" key="1">
    <source>
        <dbReference type="ARBA" id="ARBA00022969"/>
    </source>
</evidence>
<comment type="subcellular location">
    <subcellularLocation>
        <location evidence="2">Spore core</location>
    </subcellularLocation>
</comment>
<dbReference type="HAMAP" id="MF_00669">
    <property type="entry name" value="SspI"/>
    <property type="match status" value="1"/>
</dbReference>
<evidence type="ECO:0000256" key="2">
    <source>
        <dbReference type="HAMAP-Rule" id="MF_00669"/>
    </source>
</evidence>
<proteinExistence type="evidence at transcript level"/>
<sequence>MNFQIREAITQNVKGDSATDFRSTVEDAISRGDEHLLPGLGVFLEKWWQSSSATEQEQFTEKLSQAFKN</sequence>
<name>A0A0A3JWM7_9BACL</name>
<keyword evidence="1 2" id="KW-0749">Sporulation</keyword>
<accession>A0A0A3JWM7</accession>
<gene>
    <name evidence="2" type="primary">sspI</name>
    <name evidence="3" type="ORF">CD30_06180</name>
</gene>
<dbReference type="RefSeq" id="WP_036173862.1">
    <property type="nucleotide sequence ID" value="NZ_AVCZ01000007.1"/>
</dbReference>
<dbReference type="eggNOG" id="ENOG5032YQ7">
    <property type="taxonomic scope" value="Bacteria"/>
</dbReference>
<comment type="similarity">
    <text evidence="2">Belongs to the SspI family.</text>
</comment>
<comment type="caution">
    <text evidence="3">The sequence shown here is derived from an EMBL/GenBank/DDBJ whole genome shotgun (WGS) entry which is preliminary data.</text>
</comment>
<dbReference type="Pfam" id="PF14098">
    <property type="entry name" value="SSPI"/>
    <property type="match status" value="1"/>
</dbReference>
<dbReference type="EMBL" id="JPVQ01000007">
    <property type="protein sequence ID" value="KGR91402.1"/>
    <property type="molecule type" value="Genomic_DNA"/>
</dbReference>
<comment type="induction">
    <text evidence="2">Expressed only in the forespore compartment of sporulating cells.</text>
</comment>
<dbReference type="OrthoDB" id="2453696at2"/>
<organism evidence="3 4">
    <name type="scientific">Ureibacillus massiliensis 4400831 = CIP 108448 = CCUG 49529</name>
    <dbReference type="NCBI Taxonomy" id="1211035"/>
    <lineage>
        <taxon>Bacteria</taxon>
        <taxon>Bacillati</taxon>
        <taxon>Bacillota</taxon>
        <taxon>Bacilli</taxon>
        <taxon>Bacillales</taxon>
        <taxon>Caryophanaceae</taxon>
        <taxon>Ureibacillus</taxon>
    </lineage>
</organism>
<evidence type="ECO:0000313" key="3">
    <source>
        <dbReference type="EMBL" id="KGR91402.1"/>
    </source>
</evidence>
<dbReference type="Proteomes" id="UP000030595">
    <property type="component" value="Unassembled WGS sequence"/>
</dbReference>
<dbReference type="GO" id="GO:0030436">
    <property type="term" value="P:asexual sporulation"/>
    <property type="evidence" value="ECO:0007669"/>
    <property type="project" value="UniProtKB-UniRule"/>
</dbReference>
<evidence type="ECO:0000313" key="4">
    <source>
        <dbReference type="Proteomes" id="UP000030595"/>
    </source>
</evidence>
<protein>
    <recommendedName>
        <fullName evidence="2">Small, acid-soluble spore protein I</fullName>
        <shortName evidence="2">SASP I</shortName>
    </recommendedName>
</protein>
<dbReference type="AlphaFoldDB" id="A0A0A3JWM7"/>
<dbReference type="GO" id="GO:0030435">
    <property type="term" value="P:sporulation resulting in formation of a cellular spore"/>
    <property type="evidence" value="ECO:0007669"/>
    <property type="project" value="UniProtKB-KW"/>
</dbReference>
<dbReference type="NCBIfam" id="TIGR03092">
    <property type="entry name" value="SASP_sspI"/>
    <property type="match status" value="1"/>
</dbReference>